<evidence type="ECO:0000256" key="13">
    <source>
        <dbReference type="ARBA" id="ARBA00023211"/>
    </source>
</evidence>
<dbReference type="Pfam" id="PF01351">
    <property type="entry name" value="RNase_HII"/>
    <property type="match status" value="1"/>
</dbReference>
<reference evidence="15" key="1">
    <citation type="journal article" date="2020" name="Nature">
        <title>Giant virus diversity and host interactions through global metagenomics.</title>
        <authorList>
            <person name="Schulz F."/>
            <person name="Roux S."/>
            <person name="Paez-Espino D."/>
            <person name="Jungbluth S."/>
            <person name="Walsh D.A."/>
            <person name="Denef V.J."/>
            <person name="McMahon K.D."/>
            <person name="Konstantinidis K.T."/>
            <person name="Eloe-Fadrosh E.A."/>
            <person name="Kyrpides N.C."/>
            <person name="Woyke T."/>
        </authorList>
    </citation>
    <scope>NUCLEOTIDE SEQUENCE</scope>
    <source>
        <strain evidence="15">GVMAG-M-3300027769-26</strain>
    </source>
</reference>
<comment type="cofactor">
    <cofactor evidence="3">
        <name>Mg(2+)</name>
        <dbReference type="ChEBI" id="CHEBI:18420"/>
    </cofactor>
</comment>
<dbReference type="SUPFAM" id="SSF53098">
    <property type="entry name" value="Ribonuclease H-like"/>
    <property type="match status" value="1"/>
</dbReference>
<dbReference type="PROSITE" id="PS51975">
    <property type="entry name" value="RNASE_H_2"/>
    <property type="match status" value="1"/>
</dbReference>
<dbReference type="InterPro" id="IPR012337">
    <property type="entry name" value="RNaseH-like_sf"/>
</dbReference>
<organism evidence="15">
    <name type="scientific">viral metagenome</name>
    <dbReference type="NCBI Taxonomy" id="1070528"/>
    <lineage>
        <taxon>unclassified sequences</taxon>
        <taxon>metagenomes</taxon>
        <taxon>organismal metagenomes</taxon>
    </lineage>
</organism>
<dbReference type="PANTHER" id="PTHR10954:SF18">
    <property type="entry name" value="RIBONUCLEASE HII"/>
    <property type="match status" value="1"/>
</dbReference>
<dbReference type="AlphaFoldDB" id="A0A6C0LBK4"/>
<dbReference type="NCBIfam" id="NF000595">
    <property type="entry name" value="PRK00015.1-3"/>
    <property type="match status" value="1"/>
</dbReference>
<dbReference type="GO" id="GO:0046872">
    <property type="term" value="F:metal ion binding"/>
    <property type="evidence" value="ECO:0007669"/>
    <property type="project" value="UniProtKB-KW"/>
</dbReference>
<dbReference type="EMBL" id="MN740463">
    <property type="protein sequence ID" value="QHU27817.1"/>
    <property type="molecule type" value="Genomic_DNA"/>
</dbReference>
<dbReference type="PANTHER" id="PTHR10954">
    <property type="entry name" value="RIBONUCLEASE H2 SUBUNIT A"/>
    <property type="match status" value="1"/>
</dbReference>
<evidence type="ECO:0000256" key="11">
    <source>
        <dbReference type="ARBA" id="ARBA00022759"/>
    </source>
</evidence>
<dbReference type="InterPro" id="IPR001352">
    <property type="entry name" value="RNase_HII/HIII"/>
</dbReference>
<dbReference type="GO" id="GO:0003723">
    <property type="term" value="F:RNA binding"/>
    <property type="evidence" value="ECO:0007669"/>
    <property type="project" value="InterPro"/>
</dbReference>
<keyword evidence="13" id="KW-0464">Manganese</keyword>
<evidence type="ECO:0000256" key="1">
    <source>
        <dbReference type="ARBA" id="ARBA00000077"/>
    </source>
</evidence>
<keyword evidence="12" id="KW-0378">Hydrolase</keyword>
<dbReference type="Gene3D" id="3.30.420.10">
    <property type="entry name" value="Ribonuclease H-like superfamily/Ribonuclease H"/>
    <property type="match status" value="1"/>
</dbReference>
<dbReference type="InterPro" id="IPR036397">
    <property type="entry name" value="RNaseH_sf"/>
</dbReference>
<evidence type="ECO:0000256" key="10">
    <source>
        <dbReference type="ARBA" id="ARBA00022723"/>
    </source>
</evidence>
<dbReference type="GO" id="GO:0004523">
    <property type="term" value="F:RNA-DNA hybrid ribonuclease activity"/>
    <property type="evidence" value="ECO:0007669"/>
    <property type="project" value="UniProtKB-EC"/>
</dbReference>
<sequence>MSDNSESGDYIITAEKHKDKVIAGVDEVARGTFIGPVIAACVVLPKSFPDDTYKQIKDSKKLSEKKREFLASYIKDICVTYGVGEVSNKEVDEINILNATMKAMNRAINEAYKKEPFNYLLIDGPNFKGYIPPGEEAEMIEYECVLQGDAIYLSIAAASIVAKDYHTKLINKLVEDNPILMRYDIKKNKGYGTKNHLAALKTYGLSEFHRKTFGICKTL</sequence>
<evidence type="ECO:0000256" key="3">
    <source>
        <dbReference type="ARBA" id="ARBA00001946"/>
    </source>
</evidence>
<dbReference type="GO" id="GO:0006298">
    <property type="term" value="P:mismatch repair"/>
    <property type="evidence" value="ECO:0007669"/>
    <property type="project" value="TreeGrafter"/>
</dbReference>
<comment type="catalytic activity">
    <reaction evidence="1">
        <text>Endonucleolytic cleavage to 5'-phosphomonoester.</text>
        <dbReference type="EC" id="3.1.26.4"/>
    </reaction>
</comment>
<proteinExistence type="inferred from homology"/>
<evidence type="ECO:0000256" key="9">
    <source>
        <dbReference type="ARBA" id="ARBA00022722"/>
    </source>
</evidence>
<keyword evidence="10" id="KW-0479">Metal-binding</keyword>
<keyword evidence="9" id="KW-0540">Nuclease</keyword>
<keyword evidence="11" id="KW-0255">Endonuclease</keyword>
<keyword evidence="8" id="KW-0963">Cytoplasm</keyword>
<accession>A0A6C0LBK4</accession>
<protein>
    <recommendedName>
        <fullName evidence="7">Ribonuclease HII</fullName>
        <ecNumber evidence="6">3.1.26.4</ecNumber>
    </recommendedName>
</protein>
<dbReference type="GO" id="GO:0032299">
    <property type="term" value="C:ribonuclease H2 complex"/>
    <property type="evidence" value="ECO:0007669"/>
    <property type="project" value="TreeGrafter"/>
</dbReference>
<evidence type="ECO:0000256" key="5">
    <source>
        <dbReference type="ARBA" id="ARBA00007383"/>
    </source>
</evidence>
<evidence type="ECO:0000256" key="12">
    <source>
        <dbReference type="ARBA" id="ARBA00022801"/>
    </source>
</evidence>
<dbReference type="GO" id="GO:0043137">
    <property type="term" value="P:DNA replication, removal of RNA primer"/>
    <property type="evidence" value="ECO:0007669"/>
    <property type="project" value="TreeGrafter"/>
</dbReference>
<dbReference type="CDD" id="cd07182">
    <property type="entry name" value="RNase_HII_bacteria_HII_like"/>
    <property type="match status" value="1"/>
</dbReference>
<comment type="subcellular location">
    <subcellularLocation>
        <location evidence="4">Cytoplasm</location>
    </subcellularLocation>
</comment>
<evidence type="ECO:0000256" key="2">
    <source>
        <dbReference type="ARBA" id="ARBA00001936"/>
    </source>
</evidence>
<evidence type="ECO:0000256" key="8">
    <source>
        <dbReference type="ARBA" id="ARBA00022490"/>
    </source>
</evidence>
<comment type="cofactor">
    <cofactor evidence="2">
        <name>Mn(2+)</name>
        <dbReference type="ChEBI" id="CHEBI:29035"/>
    </cofactor>
</comment>
<comment type="similarity">
    <text evidence="5">Belongs to the RNase HII family.</text>
</comment>
<evidence type="ECO:0000256" key="4">
    <source>
        <dbReference type="ARBA" id="ARBA00004496"/>
    </source>
</evidence>
<evidence type="ECO:0000313" key="15">
    <source>
        <dbReference type="EMBL" id="QHU27817.1"/>
    </source>
</evidence>
<evidence type="ECO:0000259" key="14">
    <source>
        <dbReference type="PROSITE" id="PS51975"/>
    </source>
</evidence>
<dbReference type="EC" id="3.1.26.4" evidence="6"/>
<dbReference type="GO" id="GO:0005737">
    <property type="term" value="C:cytoplasm"/>
    <property type="evidence" value="ECO:0007669"/>
    <property type="project" value="UniProtKB-SubCell"/>
</dbReference>
<name>A0A6C0LBK4_9ZZZZ</name>
<evidence type="ECO:0000256" key="7">
    <source>
        <dbReference type="ARBA" id="ARBA00019179"/>
    </source>
</evidence>
<evidence type="ECO:0000256" key="6">
    <source>
        <dbReference type="ARBA" id="ARBA00012180"/>
    </source>
</evidence>
<dbReference type="InterPro" id="IPR024567">
    <property type="entry name" value="RNase_HII/HIII_dom"/>
</dbReference>
<feature type="domain" description="RNase H type-2" evidence="14">
    <location>
        <begin position="20"/>
        <end position="219"/>
    </location>
</feature>
<dbReference type="InterPro" id="IPR022898">
    <property type="entry name" value="RNase_HII"/>
</dbReference>